<evidence type="ECO:0000256" key="1">
    <source>
        <dbReference type="SAM" id="SignalP"/>
    </source>
</evidence>
<accession>A0A8H7HG54</accession>
<dbReference type="EMBL" id="JACYCC010000025">
    <property type="protein sequence ID" value="KAF8684543.1"/>
    <property type="molecule type" value="Genomic_DNA"/>
</dbReference>
<organism evidence="3 4">
    <name type="scientific">Rhizoctonia solani</name>
    <dbReference type="NCBI Taxonomy" id="456999"/>
    <lineage>
        <taxon>Eukaryota</taxon>
        <taxon>Fungi</taxon>
        <taxon>Dikarya</taxon>
        <taxon>Basidiomycota</taxon>
        <taxon>Agaricomycotina</taxon>
        <taxon>Agaricomycetes</taxon>
        <taxon>Cantharellales</taxon>
        <taxon>Ceratobasidiaceae</taxon>
        <taxon>Rhizoctonia</taxon>
    </lineage>
</organism>
<feature type="signal peptide" evidence="1">
    <location>
        <begin position="1"/>
        <end position="16"/>
    </location>
</feature>
<protein>
    <recommendedName>
        <fullName evidence="2">DUF1996 domain-containing protein</fullName>
    </recommendedName>
</protein>
<feature type="domain" description="DUF1996" evidence="2">
    <location>
        <begin position="33"/>
        <end position="304"/>
    </location>
</feature>
<dbReference type="Pfam" id="PF09362">
    <property type="entry name" value="DUF1996"/>
    <property type="match status" value="1"/>
</dbReference>
<sequence>MRTLSFALALLGSANAFFRLPCSTEPIIQARIDPIISPGRKPSNHVHTVHGAKNFASNSTYSTLRASSCTNCKVTQPHLVYADDTENTHDTQGIPNCISVTPRPSCSSLLETEVRTTFSTTPTFSHPLSKGLLVYYLQRGDGDVANGGPGLKAFPEGLKMISGNPRSRSKKFAAETGSQDELRERATKWACLRYTGGQTGYEGYGFPTTDCEAGFQARLHLPSCWDGKNVDSPDHVSHVAYLDRLDNGRCPSTHPVPFIHLFYEVTWDVHDFADRWTEADGWPFVWSTGDATGYSWHGDFQNGWDTQVLQTAIDTCNNPNDDTGSGVIEACKALVLQDDAVSKTCKAVPELTETIGGQLTKLPGCNPIQPGPGDATLYSDESCPF</sequence>
<name>A0A8H7HG54_9AGAM</name>
<comment type="caution">
    <text evidence="3">The sequence shown here is derived from an EMBL/GenBank/DDBJ whole genome shotgun (WGS) entry which is preliminary data.</text>
</comment>
<dbReference type="PANTHER" id="PTHR43662:SF3">
    <property type="entry name" value="DOMAIN PROTEIN, PUTATIVE (AFU_ORTHOLOGUE AFUA_6G11970)-RELATED"/>
    <property type="match status" value="1"/>
</dbReference>
<dbReference type="AlphaFoldDB" id="A0A8H7HG54"/>
<evidence type="ECO:0000259" key="2">
    <source>
        <dbReference type="Pfam" id="PF09362"/>
    </source>
</evidence>
<gene>
    <name evidence="3" type="ORF">RHS04_01260</name>
</gene>
<reference evidence="3" key="1">
    <citation type="submission" date="2020-09" db="EMBL/GenBank/DDBJ databases">
        <title>Comparative genome analyses of four rice-infecting Rhizoctonia solani isolates reveal extensive enrichment of homogalacturonan modification genes.</title>
        <authorList>
            <person name="Lee D.-Y."/>
            <person name="Jeon J."/>
            <person name="Kim K.-T."/>
            <person name="Cheong K."/>
            <person name="Song H."/>
            <person name="Choi G."/>
            <person name="Ko J."/>
            <person name="Opiyo S.O."/>
            <person name="Zuo S."/>
            <person name="Madhav S."/>
            <person name="Lee Y.-H."/>
            <person name="Wang G.-L."/>
        </authorList>
    </citation>
    <scope>NUCLEOTIDE SEQUENCE</scope>
    <source>
        <strain evidence="3">AG1-IA YN-7</strain>
    </source>
</reference>
<dbReference type="InterPro" id="IPR018535">
    <property type="entry name" value="DUF1996"/>
</dbReference>
<feature type="chain" id="PRO_5034809225" description="DUF1996 domain-containing protein" evidence="1">
    <location>
        <begin position="17"/>
        <end position="385"/>
    </location>
</feature>
<keyword evidence="1" id="KW-0732">Signal</keyword>
<evidence type="ECO:0000313" key="4">
    <source>
        <dbReference type="Proteomes" id="UP000650582"/>
    </source>
</evidence>
<evidence type="ECO:0000313" key="3">
    <source>
        <dbReference type="EMBL" id="KAF8684543.1"/>
    </source>
</evidence>
<dbReference type="PANTHER" id="PTHR43662">
    <property type="match status" value="1"/>
</dbReference>
<dbReference type="Proteomes" id="UP000650582">
    <property type="component" value="Unassembled WGS sequence"/>
</dbReference>
<proteinExistence type="predicted"/>